<sequence length="748" mass="85376">MEVENKYYQIYVNDIFDLASSIVLKCEDAAKSINQWVLTYTNASYDELDPSTWKYYLNITGQYFASDEVMSITSLDSLEEIIFSKENLEFHRATKKAYAFGTTYYKELVEKYPDQENLIRGILYPADMATAIAAYDGQILAYPASLVEDNEPSLIPALQDWINGFYRRWNNIQYQNTDNLYLTGMLAVLYASLPGAIENIRASMTFTHEVHSYHVQQYLASHSKLDKYLPYMSRSQAMFFYHNLAFIENNNGRQEIFDELLQRTFTERRLPMGHFSLLHSSELMPTESLLPLVVFEKKPLNTSANIDNKDHYSLNEVLDIEDLINPINHDYRDDEQPKIEETATYTLLPHVPTKLLQSTVVDYTDSEKYRMADIVLQHWLWLAYKGYYQAYINFTIPSTGVRLSLSPIDAFAFYAYAFMKGLGFEIDNLPTVYANRVMRIPLASLDSMRQVCQPKFVPDGWLAAARATMPPVTPMISVESFRRHCVNLFNAANEQYGLTALEEGMTARGQKEAAVARLWGDEKFTIGDHPNQNYAEWFASRNIVIKYLNNTQLLEVANIILAEATGANLNATITLKDIQRAMAGILTDLSSYSIQIGLNINTGPVLNAGFTQVRLDDLDLNTSQRIYMDTPFVEPSDISTQGFAERLLDINKFPVMYVNRRDTSRSMPVNLPNAEFGRARKDDNGNPIPFMRIGRRLEVENTYDCLVDMTGVSNPRNLTIVPGMEKFLALPLDTQLASYVDTWAVSSQ</sequence>
<name>A0A1L7N1I6_9CAUD</name>
<evidence type="ECO:0000313" key="2">
    <source>
        <dbReference type="Proteomes" id="UP000222950"/>
    </source>
</evidence>
<dbReference type="EMBL" id="AP017925">
    <property type="protein sequence ID" value="BAW19347.1"/>
    <property type="molecule type" value="Genomic_DNA"/>
</dbReference>
<organism evidence="1 2">
    <name type="scientific">Ralstonia phage RP31</name>
    <dbReference type="NCBI Taxonomy" id="1923890"/>
    <lineage>
        <taxon>Viruses</taxon>
        <taxon>Duplodnaviria</taxon>
        <taxon>Heunggongvirae</taxon>
        <taxon>Uroviricota</taxon>
        <taxon>Caudoviricetes</taxon>
        <taxon>Chimalliviridae</taxon>
        <taxon>Ripduovirus</taxon>
        <taxon>Ripduovirus RP12</taxon>
    </lineage>
</organism>
<dbReference type="Proteomes" id="UP000222950">
    <property type="component" value="Segment"/>
</dbReference>
<protein>
    <submittedName>
        <fullName evidence="1">Putative virion structural protein</fullName>
    </submittedName>
</protein>
<evidence type="ECO:0000313" key="1">
    <source>
        <dbReference type="EMBL" id="BAW19347.1"/>
    </source>
</evidence>
<reference evidence="1 2" key="1">
    <citation type="submission" date="2016-12" db="EMBL/GenBank/DDBJ databases">
        <title>Characterization of two jumbo phages RP12 and RP31 infecting the phytopathogen Ralstonia solanacearum.</title>
        <authorList>
            <person name="Kawasaki T."/>
            <person name="Yoshikawa G."/>
            <person name="Ogata H."/>
            <person name="Yamada T."/>
        </authorList>
    </citation>
    <scope>NUCLEOTIDE SEQUENCE [LARGE SCALE GENOMIC DNA]</scope>
    <source>
        <strain evidence="1 2">RP31</strain>
    </source>
</reference>
<accession>A0A1L7N1I6</accession>
<proteinExistence type="predicted"/>